<comment type="caution">
    <text evidence="2">The sequence shown here is derived from an EMBL/GenBank/DDBJ whole genome shotgun (WGS) entry which is preliminary data.</text>
</comment>
<dbReference type="Pfam" id="PF02635">
    <property type="entry name" value="DsrE"/>
    <property type="match status" value="1"/>
</dbReference>
<dbReference type="InterPro" id="IPR017462">
    <property type="entry name" value="Sulphur_relay_TusC/DsrF"/>
</dbReference>
<dbReference type="Gene3D" id="3.40.1260.10">
    <property type="entry name" value="DsrEFH-like"/>
    <property type="match status" value="1"/>
</dbReference>
<dbReference type="Proteomes" id="UP001218788">
    <property type="component" value="Unassembled WGS sequence"/>
</dbReference>
<sequence>MATIAVLLTQPPYGQQRSADGIEFALASTNYGHECHVIFCAEGVYQLLNNQAPAQQKNHLKQTNVLPFYDIDPIYVCERSMASLRIAPEDLGVNDVEVLSADAMHTLISRCDHTVTF</sequence>
<reference evidence="2 3" key="1">
    <citation type="submission" date="2022-10" db="EMBL/GenBank/DDBJ databases">
        <title>Alteromonas sp. chi3 Genome sequencing.</title>
        <authorList>
            <person name="Park S."/>
        </authorList>
    </citation>
    <scope>NUCLEOTIDE SEQUENCE [LARGE SCALE GENOMIC DNA]</scope>
    <source>
        <strain evidence="3">chi3</strain>
    </source>
</reference>
<comment type="similarity">
    <text evidence="1">Belongs to the DsrF/TusC family.</text>
</comment>
<organism evidence="2 3">
    <name type="scientific">Alteromonas gilva</name>
    <dbReference type="NCBI Taxonomy" id="2987522"/>
    <lineage>
        <taxon>Bacteria</taxon>
        <taxon>Pseudomonadati</taxon>
        <taxon>Pseudomonadota</taxon>
        <taxon>Gammaproteobacteria</taxon>
        <taxon>Alteromonadales</taxon>
        <taxon>Alteromonadaceae</taxon>
        <taxon>Alteromonas/Salinimonas group</taxon>
        <taxon>Alteromonas</taxon>
    </lineage>
</organism>
<protein>
    <submittedName>
        <fullName evidence="2">DsrE family protein</fullName>
    </submittedName>
</protein>
<evidence type="ECO:0000256" key="1">
    <source>
        <dbReference type="ARBA" id="ARBA00005996"/>
    </source>
</evidence>
<accession>A0ABT5L3W5</accession>
<gene>
    <name evidence="2" type="ORF">OIK42_10195</name>
</gene>
<dbReference type="PANTHER" id="PTHR38780:SF1">
    <property type="entry name" value="PROTEIN TUSC"/>
    <property type="match status" value="1"/>
</dbReference>
<dbReference type="InterPro" id="IPR027396">
    <property type="entry name" value="DsrEFH-like"/>
</dbReference>
<dbReference type="PANTHER" id="PTHR38780">
    <property type="entry name" value="PROTEIN TUSC"/>
    <property type="match status" value="1"/>
</dbReference>
<dbReference type="SUPFAM" id="SSF75169">
    <property type="entry name" value="DsrEFH-like"/>
    <property type="match status" value="1"/>
</dbReference>
<proteinExistence type="inferred from homology"/>
<name>A0ABT5L3W5_9ALTE</name>
<dbReference type="RefSeq" id="WP_273640245.1">
    <property type="nucleotide sequence ID" value="NZ_JAQQXP010000001.1"/>
</dbReference>
<dbReference type="InterPro" id="IPR003787">
    <property type="entry name" value="Sulphur_relay_DsrE/F-like"/>
</dbReference>
<dbReference type="EMBL" id="JAQQXP010000001">
    <property type="protein sequence ID" value="MDC8831129.1"/>
    <property type="molecule type" value="Genomic_DNA"/>
</dbReference>
<keyword evidence="3" id="KW-1185">Reference proteome</keyword>
<evidence type="ECO:0000313" key="2">
    <source>
        <dbReference type="EMBL" id="MDC8831129.1"/>
    </source>
</evidence>
<evidence type="ECO:0000313" key="3">
    <source>
        <dbReference type="Proteomes" id="UP001218788"/>
    </source>
</evidence>